<accession>A0ABP0IYS7</accession>
<sequence>MECLQDTSLMQNTEWKMLEEFGSAPIQRKSGCAVIETSGKLWGYGGSLGSLEHGAPLRAGTFGDDLYWLDTTGPAPTTATSTTTRHPKDLNPNHSGGHPKDPNSSGGHPKDPDSSGGSTILASRHAHVMLKKKTEGSIVQVRNLPML</sequence>
<evidence type="ECO:0000313" key="4">
    <source>
        <dbReference type="Proteomes" id="UP001642464"/>
    </source>
</evidence>
<feature type="compositionally biased region" description="Low complexity" evidence="1">
    <location>
        <begin position="71"/>
        <end position="84"/>
    </location>
</feature>
<keyword evidence="4" id="KW-1185">Reference proteome</keyword>
<name>A0ABP0IYS7_9DINO</name>
<dbReference type="EMBL" id="CAXAMM010005446">
    <property type="protein sequence ID" value="CAK9007266.1"/>
    <property type="molecule type" value="Genomic_DNA"/>
</dbReference>
<comment type="caution">
    <text evidence="3">The sequence shown here is derived from an EMBL/GenBank/DDBJ whole genome shotgun (WGS) entry which is preliminary data.</text>
</comment>
<dbReference type="Proteomes" id="UP001642464">
    <property type="component" value="Unassembled WGS sequence"/>
</dbReference>
<feature type="region of interest" description="Disordered" evidence="1">
    <location>
        <begin position="70"/>
        <end position="119"/>
    </location>
</feature>
<evidence type="ECO:0000313" key="3">
    <source>
        <dbReference type="EMBL" id="CAK9007266.1"/>
    </source>
</evidence>
<reference evidence="3 4" key="1">
    <citation type="submission" date="2024-02" db="EMBL/GenBank/DDBJ databases">
        <authorList>
            <person name="Chen Y."/>
            <person name="Shah S."/>
            <person name="Dougan E. K."/>
            <person name="Thang M."/>
            <person name="Chan C."/>
        </authorList>
    </citation>
    <scope>NUCLEOTIDE SEQUENCE [LARGE SCALE GENOMIC DNA]</scope>
</reference>
<evidence type="ECO:0000313" key="2">
    <source>
        <dbReference type="EMBL" id="CAK9006918.1"/>
    </source>
</evidence>
<protein>
    <submittedName>
        <fullName evidence="3">Uncharacterized protein</fullName>
    </submittedName>
</protein>
<proteinExistence type="predicted"/>
<gene>
    <name evidence="2" type="ORF">SCF082_LOCUS9234</name>
    <name evidence="3" type="ORF">SCF082_LOCUS9382</name>
</gene>
<dbReference type="EMBL" id="CAXAMM010005335">
    <property type="protein sequence ID" value="CAK9006918.1"/>
    <property type="molecule type" value="Genomic_DNA"/>
</dbReference>
<evidence type="ECO:0000256" key="1">
    <source>
        <dbReference type="SAM" id="MobiDB-lite"/>
    </source>
</evidence>
<organism evidence="3 4">
    <name type="scientific">Durusdinium trenchii</name>
    <dbReference type="NCBI Taxonomy" id="1381693"/>
    <lineage>
        <taxon>Eukaryota</taxon>
        <taxon>Sar</taxon>
        <taxon>Alveolata</taxon>
        <taxon>Dinophyceae</taxon>
        <taxon>Suessiales</taxon>
        <taxon>Symbiodiniaceae</taxon>
        <taxon>Durusdinium</taxon>
    </lineage>
</organism>